<organism evidence="2 3">
    <name type="scientific">Agaricus bisporus var. burnettii</name>
    <dbReference type="NCBI Taxonomy" id="192524"/>
    <lineage>
        <taxon>Eukaryota</taxon>
        <taxon>Fungi</taxon>
        <taxon>Dikarya</taxon>
        <taxon>Basidiomycota</taxon>
        <taxon>Agaricomycotina</taxon>
        <taxon>Agaricomycetes</taxon>
        <taxon>Agaricomycetidae</taxon>
        <taxon>Agaricales</taxon>
        <taxon>Agaricineae</taxon>
        <taxon>Agaricaceae</taxon>
        <taxon>Agaricus</taxon>
    </lineage>
</organism>
<name>A0A8H7KIU6_AGABI</name>
<gene>
    <name evidence="2" type="ORF">Agabi119p4_3107</name>
</gene>
<dbReference type="InterPro" id="IPR008972">
    <property type="entry name" value="Cupredoxin"/>
</dbReference>
<feature type="region of interest" description="Disordered" evidence="1">
    <location>
        <begin position="534"/>
        <end position="559"/>
    </location>
</feature>
<dbReference type="CDD" id="cd00920">
    <property type="entry name" value="Cupredoxin"/>
    <property type="match status" value="1"/>
</dbReference>
<dbReference type="PANTHER" id="PTHR34883:SF8">
    <property type="entry name" value="EXTRACELLULAR SERINE-RICH PROTEIN (AFU_ORTHOLOGUE AFUA_6G00670)"/>
    <property type="match status" value="1"/>
</dbReference>
<feature type="compositionally biased region" description="Low complexity" evidence="1">
    <location>
        <begin position="140"/>
        <end position="160"/>
    </location>
</feature>
<dbReference type="AlphaFoldDB" id="A0A8H7KIU6"/>
<feature type="region of interest" description="Disordered" evidence="1">
    <location>
        <begin position="288"/>
        <end position="310"/>
    </location>
</feature>
<dbReference type="Gene3D" id="2.60.40.420">
    <property type="entry name" value="Cupredoxins - blue copper proteins"/>
    <property type="match status" value="1"/>
</dbReference>
<evidence type="ECO:0008006" key="4">
    <source>
        <dbReference type="Google" id="ProtNLM"/>
    </source>
</evidence>
<dbReference type="Proteomes" id="UP000629468">
    <property type="component" value="Unassembled WGS sequence"/>
</dbReference>
<sequence length="582" mass="60375">MLELSYRLPTSALGHTCNHGACPAIYKPRPSLRRSSFPSLRLSFAFLFSLYPPCWISARSFFLSLPYDGPFDISLSLVFLLSLKMIASRIIFLALLSGFVNALPHSVRDSSINEPAVSAPDGTPITEGAQPAETPVDNNSSGSWSESSMGYGESASESSGSYGGSSGSYGGSSGSYGGSSSGDMESMSSMDESWGASSMDWSASMDSTSTADSMPTSTSTTWSSYQTPSYDSGNSKWDSSTSAADSMSTSTSTAWSSYQTPSYGSGSSNWGSSNSGYDNCVSQCMAQYGSPPQASASPTQTTPDGVSTGNGAKHTVIVGTAEGVYQYMPFMLNASVGDTVEFVWKFDKHTVTKSSQLLPCNKTSDAPFTSGTQGPGATFTQMINDTNPLFYYCGVPGHCQQGMFGVINPSSAADAPTSVSMMMSNWTASDSDLSAYAAYVNDVTQNNIGASNWGGNMDVKDVPGWAHASVAKNVMYNRAFAALNPDIMNEDGTMDLSKAGNTPLMFPKGMNEVLSNAGAGAAVSTPSSSAETSVAAAGAPKATSAPSSETPSANTSISNGAATTSPKFVIALAAAAASFLLL</sequence>
<comment type="caution">
    <text evidence="2">The sequence shown here is derived from an EMBL/GenBank/DDBJ whole genome shotgun (WGS) entry which is preliminary data.</text>
</comment>
<dbReference type="EMBL" id="JABXXO010000004">
    <property type="protein sequence ID" value="KAF7778762.1"/>
    <property type="molecule type" value="Genomic_DNA"/>
</dbReference>
<feature type="region of interest" description="Disordered" evidence="1">
    <location>
        <begin position="113"/>
        <end position="243"/>
    </location>
</feature>
<evidence type="ECO:0000313" key="2">
    <source>
        <dbReference type="EMBL" id="KAF7778762.1"/>
    </source>
</evidence>
<proteinExistence type="predicted"/>
<feature type="compositionally biased region" description="Low complexity" evidence="1">
    <location>
        <begin position="534"/>
        <end position="556"/>
    </location>
</feature>
<dbReference type="InterPro" id="IPR052953">
    <property type="entry name" value="Ser-rich/MCO-related"/>
</dbReference>
<evidence type="ECO:0000313" key="3">
    <source>
        <dbReference type="Proteomes" id="UP000629468"/>
    </source>
</evidence>
<dbReference type="SUPFAM" id="SSF49503">
    <property type="entry name" value="Cupredoxins"/>
    <property type="match status" value="1"/>
</dbReference>
<feature type="compositionally biased region" description="Low complexity" evidence="1">
    <location>
        <begin position="181"/>
        <end position="230"/>
    </location>
</feature>
<protein>
    <recommendedName>
        <fullName evidence="4">Phytocyanin domain-containing protein</fullName>
    </recommendedName>
</protein>
<evidence type="ECO:0000256" key="1">
    <source>
        <dbReference type="SAM" id="MobiDB-lite"/>
    </source>
</evidence>
<reference evidence="2 3" key="1">
    <citation type="journal article" name="Sci. Rep.">
        <title>Telomere-to-telomere assembled and centromere annotated genomes of the two main subspecies of the button mushroom Agaricus bisporus reveal especially polymorphic chromosome ends.</title>
        <authorList>
            <person name="Sonnenberg A.S.M."/>
            <person name="Sedaghat-Telgerd N."/>
            <person name="Lavrijssen B."/>
            <person name="Ohm R.A."/>
            <person name="Hendrickx P.M."/>
            <person name="Scholtmeijer K."/>
            <person name="Baars J.J.P."/>
            <person name="van Peer A."/>
        </authorList>
    </citation>
    <scope>NUCLEOTIDE SEQUENCE [LARGE SCALE GENOMIC DNA]</scope>
    <source>
        <strain evidence="2 3">H119_p4</strain>
    </source>
</reference>
<dbReference type="PANTHER" id="PTHR34883">
    <property type="entry name" value="SERINE-RICH PROTEIN, PUTATIVE-RELATED-RELATED"/>
    <property type="match status" value="1"/>
</dbReference>
<feature type="compositionally biased region" description="Gly residues" evidence="1">
    <location>
        <begin position="161"/>
        <end position="180"/>
    </location>
</feature>
<accession>A0A8H7KIU6</accession>